<proteinExistence type="inferred from homology"/>
<evidence type="ECO:0000313" key="9">
    <source>
        <dbReference type="Proteomes" id="UP000002377"/>
    </source>
</evidence>
<evidence type="ECO:0000259" key="6">
    <source>
        <dbReference type="SMART" id="SM00062"/>
    </source>
</evidence>
<dbReference type="OrthoDB" id="9774451at2"/>
<dbReference type="RefSeq" id="WP_013119748.1">
    <property type="nucleotide sequence ID" value="NC_014152.1"/>
</dbReference>
<comment type="subcellular location">
    <subcellularLocation>
        <location evidence="1">Cell envelope</location>
    </subcellularLocation>
</comment>
<feature type="domain" description="Solute-binding protein family 3/N-terminal" evidence="6">
    <location>
        <begin position="49"/>
        <end position="268"/>
    </location>
</feature>
<dbReference type="STRING" id="635013.TherJR_0861"/>
<feature type="signal peptide" evidence="5">
    <location>
        <begin position="1"/>
        <end position="27"/>
    </location>
</feature>
<dbReference type="PROSITE" id="PS01039">
    <property type="entry name" value="SBP_BACTERIAL_3"/>
    <property type="match status" value="1"/>
</dbReference>
<dbReference type="GO" id="GO:0016020">
    <property type="term" value="C:membrane"/>
    <property type="evidence" value="ECO:0007669"/>
    <property type="project" value="InterPro"/>
</dbReference>
<evidence type="ECO:0000256" key="1">
    <source>
        <dbReference type="ARBA" id="ARBA00004196"/>
    </source>
</evidence>
<evidence type="ECO:0000256" key="3">
    <source>
        <dbReference type="ARBA" id="ARBA00022729"/>
    </source>
</evidence>
<sequence precursor="true">MQRLKKLFVVFLLGSMVFLVGCGGSRAVTGEKPVQNTDDSWTKIKNKGELVVGFCAAYPPFESRDEKTKEFVGFDVDLARALAAEMGVKVRFIDAEWQGLLGGLQKGDYDILITCMSKSETRGQNVNMSDVYYRLGDVIVVRKDDNNIRRQNDLQGKIVGVQLGSGSEQLVDKMQGLKETKKYNYNPEAFLDLKNGRIDAVIVGYAYAVNQIKQDPSYKVVGKPLAEAEIVMVMRKGADSLTQKVNEALANLKANGEYDRLINKWLAI</sequence>
<dbReference type="Pfam" id="PF00497">
    <property type="entry name" value="SBP_bac_3"/>
    <property type="match status" value="1"/>
</dbReference>
<keyword evidence="9" id="KW-1185">Reference proteome</keyword>
<evidence type="ECO:0000259" key="7">
    <source>
        <dbReference type="SMART" id="SM00079"/>
    </source>
</evidence>
<dbReference type="CDD" id="cd13530">
    <property type="entry name" value="PBP2_peptides_like"/>
    <property type="match status" value="1"/>
</dbReference>
<gene>
    <name evidence="8" type="ordered locus">TherJR_0861</name>
</gene>
<organism evidence="8 9">
    <name type="scientific">Thermincola potens (strain JR)</name>
    <dbReference type="NCBI Taxonomy" id="635013"/>
    <lineage>
        <taxon>Bacteria</taxon>
        <taxon>Bacillati</taxon>
        <taxon>Bacillota</taxon>
        <taxon>Clostridia</taxon>
        <taxon>Eubacteriales</taxon>
        <taxon>Thermincolaceae</taxon>
        <taxon>Thermincola</taxon>
    </lineage>
</organism>
<dbReference type="AlphaFoldDB" id="D5XD80"/>
<dbReference type="GO" id="GO:0015276">
    <property type="term" value="F:ligand-gated monoatomic ion channel activity"/>
    <property type="evidence" value="ECO:0007669"/>
    <property type="project" value="InterPro"/>
</dbReference>
<dbReference type="PROSITE" id="PS51257">
    <property type="entry name" value="PROKAR_LIPOPROTEIN"/>
    <property type="match status" value="1"/>
</dbReference>
<dbReference type="HOGENOM" id="CLU_019602_18_2_9"/>
<dbReference type="Gene3D" id="3.40.190.10">
    <property type="entry name" value="Periplasmic binding protein-like II"/>
    <property type="match status" value="2"/>
</dbReference>
<name>D5XD80_THEPJ</name>
<comment type="similarity">
    <text evidence="2 4">Belongs to the bacterial solute-binding protein 3 family.</text>
</comment>
<protein>
    <submittedName>
        <fullName evidence="8">Extracellular solute-binding protein family 3</fullName>
    </submittedName>
</protein>
<dbReference type="SMART" id="SM00062">
    <property type="entry name" value="PBPb"/>
    <property type="match status" value="1"/>
</dbReference>
<dbReference type="InterPro" id="IPR001320">
    <property type="entry name" value="Iontro_rcpt_C"/>
</dbReference>
<keyword evidence="3 5" id="KW-0732">Signal</keyword>
<feature type="domain" description="Ionotropic glutamate receptor C-terminal" evidence="7">
    <location>
        <begin position="49"/>
        <end position="268"/>
    </location>
</feature>
<accession>D5XD80</accession>
<evidence type="ECO:0000256" key="2">
    <source>
        <dbReference type="ARBA" id="ARBA00010333"/>
    </source>
</evidence>
<dbReference type="EMBL" id="CP002028">
    <property type="protein sequence ID" value="ADG81728.1"/>
    <property type="molecule type" value="Genomic_DNA"/>
</dbReference>
<dbReference type="InterPro" id="IPR001638">
    <property type="entry name" value="Solute-binding_3/MltF_N"/>
</dbReference>
<dbReference type="KEGG" id="tjr:TherJR_0861"/>
<dbReference type="SUPFAM" id="SSF53850">
    <property type="entry name" value="Periplasmic binding protein-like II"/>
    <property type="match status" value="1"/>
</dbReference>
<evidence type="ECO:0000313" key="8">
    <source>
        <dbReference type="EMBL" id="ADG81728.1"/>
    </source>
</evidence>
<evidence type="ECO:0000256" key="4">
    <source>
        <dbReference type="RuleBase" id="RU003744"/>
    </source>
</evidence>
<dbReference type="Proteomes" id="UP000002377">
    <property type="component" value="Chromosome"/>
</dbReference>
<reference evidence="8 9" key="1">
    <citation type="submission" date="2010-05" db="EMBL/GenBank/DDBJ databases">
        <title>Complete sequence of Thermincola sp. JR.</title>
        <authorList>
            <consortium name="US DOE Joint Genome Institute"/>
            <person name="Lucas S."/>
            <person name="Copeland A."/>
            <person name="Lapidus A."/>
            <person name="Cheng J.-F."/>
            <person name="Bruce D."/>
            <person name="Goodwin L."/>
            <person name="Pitluck S."/>
            <person name="Chertkov O."/>
            <person name="Detter J.C."/>
            <person name="Han C."/>
            <person name="Tapia R."/>
            <person name="Land M."/>
            <person name="Hauser L."/>
            <person name="Kyrpides N."/>
            <person name="Mikhailova N."/>
            <person name="Hazen T.C."/>
            <person name="Woyke T."/>
        </authorList>
    </citation>
    <scope>NUCLEOTIDE SEQUENCE [LARGE SCALE GENOMIC DNA]</scope>
    <source>
        <strain evidence="8 9">JR</strain>
    </source>
</reference>
<dbReference type="GO" id="GO:0030313">
    <property type="term" value="C:cell envelope"/>
    <property type="evidence" value="ECO:0007669"/>
    <property type="project" value="UniProtKB-SubCell"/>
</dbReference>
<evidence type="ECO:0000256" key="5">
    <source>
        <dbReference type="SAM" id="SignalP"/>
    </source>
</evidence>
<dbReference type="eggNOG" id="COG0834">
    <property type="taxonomic scope" value="Bacteria"/>
</dbReference>
<dbReference type="SMART" id="SM00079">
    <property type="entry name" value="PBPe"/>
    <property type="match status" value="1"/>
</dbReference>
<feature type="chain" id="PRO_5003080079" evidence="5">
    <location>
        <begin position="28"/>
        <end position="268"/>
    </location>
</feature>
<dbReference type="PANTHER" id="PTHR35936">
    <property type="entry name" value="MEMBRANE-BOUND LYTIC MUREIN TRANSGLYCOSYLASE F"/>
    <property type="match status" value="1"/>
</dbReference>
<dbReference type="PANTHER" id="PTHR35936:SF34">
    <property type="entry name" value="ABC TRANSPORTER EXTRACELLULAR-BINDING PROTEIN YCKB-RELATED"/>
    <property type="match status" value="1"/>
</dbReference>
<dbReference type="InterPro" id="IPR018313">
    <property type="entry name" value="SBP_3_CS"/>
</dbReference>